<feature type="active site" description="Charge relay system" evidence="5">
    <location>
        <position position="137"/>
    </location>
</feature>
<dbReference type="Gene3D" id="2.40.128.130">
    <property type="entry name" value="Autotransporter beta-domain"/>
    <property type="match status" value="1"/>
</dbReference>
<dbReference type="InterPro" id="IPR015500">
    <property type="entry name" value="Peptidase_S8_subtilisin-rel"/>
</dbReference>
<dbReference type="InterPro" id="IPR036852">
    <property type="entry name" value="Peptidase_S8/S53_dom_sf"/>
</dbReference>
<dbReference type="Pfam" id="PF00082">
    <property type="entry name" value="Peptidase_S8"/>
    <property type="match status" value="1"/>
</dbReference>
<dbReference type="InterPro" id="IPR000209">
    <property type="entry name" value="Peptidase_S8/S53_dom"/>
</dbReference>
<evidence type="ECO:0000259" key="7">
    <source>
        <dbReference type="PROSITE" id="PS51208"/>
    </source>
</evidence>
<dbReference type="SUPFAM" id="SSF52743">
    <property type="entry name" value="Subtilisin-like"/>
    <property type="match status" value="1"/>
</dbReference>
<gene>
    <name evidence="8" type="primary">sphB1</name>
    <name evidence="8" type="ordered locus">BAV1641</name>
</gene>
<dbReference type="PRINTS" id="PR00723">
    <property type="entry name" value="SUBTILISIN"/>
</dbReference>
<evidence type="ECO:0000256" key="2">
    <source>
        <dbReference type="ARBA" id="ARBA00022729"/>
    </source>
</evidence>
<evidence type="ECO:0000256" key="6">
    <source>
        <dbReference type="SAM" id="MobiDB-lite"/>
    </source>
</evidence>
<dbReference type="MEROPS" id="S08.068"/>
<evidence type="ECO:0000256" key="4">
    <source>
        <dbReference type="ARBA" id="ARBA00022825"/>
    </source>
</evidence>
<evidence type="ECO:0000256" key="5">
    <source>
        <dbReference type="PROSITE-ProRule" id="PRU01240"/>
    </source>
</evidence>
<dbReference type="SMART" id="SM00869">
    <property type="entry name" value="Autotransporter"/>
    <property type="match status" value="1"/>
</dbReference>
<dbReference type="SUPFAM" id="SSF103515">
    <property type="entry name" value="Autotransporter"/>
    <property type="match status" value="1"/>
</dbReference>
<dbReference type="InterPro" id="IPR013425">
    <property type="entry name" value="Autotrns_rpt"/>
</dbReference>
<sequence>VQREEAPIENIPPGGAPDNGEEAANPAPLDREVILRSANWNGTRPMQPLENYRKPEHASFGVSPLQPKPTQAHYLNRIDLKPAQDAGLTGQGVRVAVIDNGIKNNPDVELKVDWAASRDYTSTGAEQAYDKDRQGEHATGVAQVLAAKADPTLVVEEGLVFRGNNKHYLGGVAPNATLVSANISTGPNSLTLSRAAMIAAWRDMSARGIKLFNNSLGTDAGNATVQTMNEYRKAYTEASPANKPKTIIGAVLQGVEQGGLFIIATGNGILGAGQSDPAAEAMLPVIEPKLRQGLIAVAAVEANGDIATWADRCGQAADWCLTAPGKAYIISTTADGTRKAEVQRGSSYAAPQVTGAAALLLEKYPWMTNDNLRTTLLTTAADRGEIGVDGVYGWGVLDVGRAVEGPAQFPFGDFRAKLNDPGKRYIFGNDISGDGGLQVSGQGTLVLAGVNSYTGATVIDGGILDVMNTITSPVQINPGGMLTGKGQTGSVTNNGAVYSAGAGLHVNGDYKQTAQGTLLASLGSLMTVSGDATLAGRLHIQGVNNGYVPKKSESVPLLTARQVEGRFDSFTHEDTLLLKGMLSYTQTSANIDLEQVETVLAARNLPEPDARQAPILAAAHNVDRVMDELDKAVAPDAPLGVRSLPSPAVQELLAGTAALQAIADPEQLRRSLYSLSGAVYANAAALQSLAQDQTLDSFGKQLSSKPQGGFAQYQHQQIRWRPSGLDGRQGNNAVTLGLSHRLNQDWNIAAALNTADRRWQEDFQAPTHDRSRGTTIGLMLGLRQALGEDGYVKYLAGLNSYSNRVDRHIWFDDNGDAVGANAKGHSLQAAAILGTQWKISTDSQITPEIGVMINHTRQQGFTESGGRGYGLRARPRQVTLPSLIGRLNATHHTAIGSVPLRLDASVQVHHDLRNRDFRTNGGFATMPISQAKSGQWNLARTRWGMGLGIQAAATESLSLGLAYQGEWSQNWTTHGVVANLRYTF</sequence>
<dbReference type="eggNOG" id="COG1404">
    <property type="taxonomic scope" value="Bacteria"/>
</dbReference>
<dbReference type="eggNOG" id="COG4625">
    <property type="taxonomic scope" value="Bacteria"/>
</dbReference>
<feature type="non-terminal residue" evidence="8">
    <location>
        <position position="1"/>
    </location>
</feature>
<dbReference type="CDD" id="cd04848">
    <property type="entry name" value="Peptidases_S8_Autotransporter_serine_protease_like"/>
    <property type="match status" value="1"/>
</dbReference>
<keyword evidence="4 5" id="KW-0720">Serine protease</keyword>
<dbReference type="GO" id="GO:0005886">
    <property type="term" value="C:plasma membrane"/>
    <property type="evidence" value="ECO:0007669"/>
    <property type="project" value="TreeGrafter"/>
</dbReference>
<dbReference type="NCBIfam" id="TIGR02601">
    <property type="entry name" value="autotrns_rpt"/>
    <property type="match status" value="1"/>
</dbReference>
<dbReference type="InterPro" id="IPR036709">
    <property type="entry name" value="Autotransporte_beta_dom_sf"/>
</dbReference>
<feature type="domain" description="Autotransporter" evidence="7">
    <location>
        <begin position="677"/>
        <end position="984"/>
    </location>
</feature>
<keyword evidence="1 5" id="KW-0645">Protease</keyword>
<dbReference type="PANTHER" id="PTHR42884:SF14">
    <property type="entry name" value="NEUROENDOCRINE CONVERTASE 1"/>
    <property type="match status" value="1"/>
</dbReference>
<keyword evidence="2" id="KW-0732">Signal</keyword>
<dbReference type="Proteomes" id="UP000001977">
    <property type="component" value="Chromosome"/>
</dbReference>
<dbReference type="STRING" id="360910.BAV1641"/>
<comment type="similarity">
    <text evidence="5">Belongs to the peptidase S8 family.</text>
</comment>
<dbReference type="EMBL" id="AM167904">
    <property type="protein sequence ID" value="CAJ49249.1"/>
    <property type="molecule type" value="Genomic_DNA"/>
</dbReference>
<dbReference type="PANTHER" id="PTHR42884">
    <property type="entry name" value="PROPROTEIN CONVERTASE SUBTILISIN/KEXIN-RELATED"/>
    <property type="match status" value="1"/>
</dbReference>
<organism evidence="8 9">
    <name type="scientific">Bordetella avium (strain 197N)</name>
    <dbReference type="NCBI Taxonomy" id="360910"/>
    <lineage>
        <taxon>Bacteria</taxon>
        <taxon>Pseudomonadati</taxon>
        <taxon>Pseudomonadota</taxon>
        <taxon>Betaproteobacteria</taxon>
        <taxon>Burkholderiales</taxon>
        <taxon>Alcaligenaceae</taxon>
        <taxon>Bordetella</taxon>
    </lineage>
</organism>
<proteinExistence type="inferred from homology"/>
<dbReference type="Pfam" id="PF12951">
    <property type="entry name" value="PATR"/>
    <property type="match status" value="1"/>
</dbReference>
<dbReference type="PROSITE" id="PS51892">
    <property type="entry name" value="SUBTILASE"/>
    <property type="match status" value="1"/>
</dbReference>
<evidence type="ECO:0000256" key="3">
    <source>
        <dbReference type="ARBA" id="ARBA00022801"/>
    </source>
</evidence>
<evidence type="ECO:0000256" key="1">
    <source>
        <dbReference type="ARBA" id="ARBA00022670"/>
    </source>
</evidence>
<dbReference type="AlphaFoldDB" id="Q2L1I9"/>
<dbReference type="PROSITE" id="PS51208">
    <property type="entry name" value="AUTOTRANSPORTER"/>
    <property type="match status" value="1"/>
</dbReference>
<dbReference type="InterPro" id="IPR034061">
    <property type="entry name" value="Peptidases_S8_Autotransporter"/>
</dbReference>
<evidence type="ECO:0000313" key="9">
    <source>
        <dbReference type="Proteomes" id="UP000001977"/>
    </source>
</evidence>
<protein>
    <submittedName>
        <fullName evidence="8">Autotransporter serine protease</fullName>
    </submittedName>
</protein>
<dbReference type="GO" id="GO:0004252">
    <property type="term" value="F:serine-type endopeptidase activity"/>
    <property type="evidence" value="ECO:0007669"/>
    <property type="project" value="UniProtKB-UniRule"/>
</dbReference>
<reference evidence="8 9" key="1">
    <citation type="journal article" date="2006" name="J. Bacteriol.">
        <title>Comparison of the genome sequence of the poultry pathogen Bordetella avium with those of B. bronchiseptica, B. pertussis, and B. parapertussis reveals extensive diversity in surface structures associated with host interaction.</title>
        <authorList>
            <person name="Sebaihia M."/>
            <person name="Preston A."/>
            <person name="Maskell D.J."/>
            <person name="Kuzmiak H."/>
            <person name="Connell T.D."/>
            <person name="King N.D."/>
            <person name="Orndorff P.E."/>
            <person name="Miyamoto D.M."/>
            <person name="Thomson N.R."/>
            <person name="Harris D."/>
            <person name="Goble A."/>
            <person name="Lord A."/>
            <person name="Murphy L."/>
            <person name="Quail M.A."/>
            <person name="Rutter S."/>
            <person name="Squares R."/>
            <person name="Squares S."/>
            <person name="Woodward J."/>
            <person name="Parkhill J."/>
            <person name="Temple L.M."/>
        </authorList>
    </citation>
    <scope>NUCLEOTIDE SEQUENCE [LARGE SCALE GENOMIC DNA]</scope>
    <source>
        <strain evidence="8 9">197N</strain>
    </source>
</reference>
<keyword evidence="3 5" id="KW-0378">Hydrolase</keyword>
<evidence type="ECO:0000313" key="8">
    <source>
        <dbReference type="EMBL" id="CAJ49249.1"/>
    </source>
</evidence>
<feature type="active site" description="Charge relay system" evidence="5">
    <location>
        <position position="99"/>
    </location>
</feature>
<keyword evidence="9" id="KW-1185">Reference proteome</keyword>
<dbReference type="HOGENOM" id="CLU_005887_0_0_4"/>
<feature type="region of interest" description="Disordered" evidence="6">
    <location>
        <begin position="1"/>
        <end position="31"/>
    </location>
</feature>
<accession>Q2L1I9</accession>
<feature type="active site" description="Charge relay system" evidence="5">
    <location>
        <position position="347"/>
    </location>
</feature>
<dbReference type="GO" id="GO:0016485">
    <property type="term" value="P:protein processing"/>
    <property type="evidence" value="ECO:0007669"/>
    <property type="project" value="TreeGrafter"/>
</dbReference>
<dbReference type="InterPro" id="IPR005546">
    <property type="entry name" value="Autotransporte_beta"/>
</dbReference>
<dbReference type="Gene3D" id="3.40.50.200">
    <property type="entry name" value="Peptidase S8/S53 domain"/>
    <property type="match status" value="1"/>
</dbReference>
<dbReference type="Pfam" id="PF03797">
    <property type="entry name" value="Autotransporter"/>
    <property type="match status" value="1"/>
</dbReference>
<dbReference type="KEGG" id="bav:BAV1641"/>
<name>Q2L1I9_BORA1</name>